<reference evidence="19 20" key="1">
    <citation type="journal article" date="2022" name="Nat. Ecol. Evol.">
        <title>A masculinizing supergene underlies an exaggerated male reproductive morph in a spider.</title>
        <authorList>
            <person name="Hendrickx F."/>
            <person name="De Corte Z."/>
            <person name="Sonet G."/>
            <person name="Van Belleghem S.M."/>
            <person name="Kostlbacher S."/>
            <person name="Vangestel C."/>
        </authorList>
    </citation>
    <scope>NUCLEOTIDE SEQUENCE [LARGE SCALE GENOMIC DNA]</scope>
    <source>
        <strain evidence="19">W744_W776</strain>
    </source>
</reference>
<dbReference type="InterPro" id="IPR020568">
    <property type="entry name" value="Ribosomal_Su5_D2-typ_SF"/>
</dbReference>
<dbReference type="GO" id="GO:0019287">
    <property type="term" value="P:isopentenyl diphosphate biosynthetic process, mevalonate pathway"/>
    <property type="evidence" value="ECO:0007669"/>
    <property type="project" value="UniProtKB-UniRule"/>
</dbReference>
<dbReference type="Proteomes" id="UP000827092">
    <property type="component" value="Unassembled WGS sequence"/>
</dbReference>
<dbReference type="EMBL" id="JAFNEN010000209">
    <property type="protein sequence ID" value="KAG8189626.1"/>
    <property type="molecule type" value="Genomic_DNA"/>
</dbReference>
<name>A0AAV6V181_9ARAC</name>
<dbReference type="InterPro" id="IPR014721">
    <property type="entry name" value="Ribsml_uS5_D2-typ_fold_subgr"/>
</dbReference>
<dbReference type="SUPFAM" id="SSF54211">
    <property type="entry name" value="Ribosomal protein S5 domain 2-like"/>
    <property type="match status" value="1"/>
</dbReference>
<comment type="similarity">
    <text evidence="2 15 16">Belongs to the diphosphomevalonate decarboxylase family.</text>
</comment>
<keyword evidence="6 15" id="KW-0547">Nucleotide-binding</keyword>
<dbReference type="InterPro" id="IPR053859">
    <property type="entry name" value="MVD-like_N"/>
</dbReference>
<comment type="catalytic activity">
    <reaction evidence="14 15 16">
        <text>(R)-5-diphosphomevalonate + ATP = isopentenyl diphosphate + ADP + phosphate + CO2</text>
        <dbReference type="Rhea" id="RHEA:23732"/>
        <dbReference type="ChEBI" id="CHEBI:16526"/>
        <dbReference type="ChEBI" id="CHEBI:30616"/>
        <dbReference type="ChEBI" id="CHEBI:43474"/>
        <dbReference type="ChEBI" id="CHEBI:57557"/>
        <dbReference type="ChEBI" id="CHEBI:128769"/>
        <dbReference type="ChEBI" id="CHEBI:456216"/>
        <dbReference type="EC" id="4.1.1.33"/>
    </reaction>
</comment>
<keyword evidence="12 16" id="KW-0753">Steroid metabolism</keyword>
<comment type="caution">
    <text evidence="19">The sequence shown here is derived from an EMBL/GenBank/DDBJ whole genome shotgun (WGS) entry which is preliminary data.</text>
</comment>
<dbReference type="InterPro" id="IPR036554">
    <property type="entry name" value="GHMP_kinase_C_sf"/>
</dbReference>
<gene>
    <name evidence="19" type="ORF">JTE90_009557</name>
</gene>
<dbReference type="Gene3D" id="3.30.70.890">
    <property type="entry name" value="GHMP kinase, C-terminal domain"/>
    <property type="match status" value="1"/>
</dbReference>
<dbReference type="FunFam" id="3.30.230.10:FF:000080">
    <property type="entry name" value="Diphosphomevalonate decarboxylase"/>
    <property type="match status" value="1"/>
</dbReference>
<keyword evidence="13 15" id="KW-0456">Lyase</keyword>
<organism evidence="19 20">
    <name type="scientific">Oedothorax gibbosus</name>
    <dbReference type="NCBI Taxonomy" id="931172"/>
    <lineage>
        <taxon>Eukaryota</taxon>
        <taxon>Metazoa</taxon>
        <taxon>Ecdysozoa</taxon>
        <taxon>Arthropoda</taxon>
        <taxon>Chelicerata</taxon>
        <taxon>Arachnida</taxon>
        <taxon>Araneae</taxon>
        <taxon>Araneomorphae</taxon>
        <taxon>Entelegynae</taxon>
        <taxon>Araneoidea</taxon>
        <taxon>Linyphiidae</taxon>
        <taxon>Erigoninae</taxon>
        <taxon>Oedothorax</taxon>
    </lineage>
</organism>
<feature type="domain" description="Diphosphomevalonate decarboxylase-like N-terminal" evidence="18">
    <location>
        <begin position="10"/>
        <end position="169"/>
    </location>
</feature>
<keyword evidence="10 15" id="KW-0443">Lipid metabolism</keyword>
<dbReference type="Pfam" id="PF18376">
    <property type="entry name" value="MDD_C"/>
    <property type="match status" value="1"/>
</dbReference>
<dbReference type="InterPro" id="IPR029765">
    <property type="entry name" value="Mev_diP_decarb"/>
</dbReference>
<keyword evidence="16" id="KW-0152">Cholesterol biosynthesis</keyword>
<evidence type="ECO:0000256" key="5">
    <source>
        <dbReference type="ARBA" id="ARBA00022516"/>
    </source>
</evidence>
<keyword evidence="9 16" id="KW-0756">Sterol biosynthesis</keyword>
<keyword evidence="11 16" id="KW-1207">Sterol metabolism</keyword>
<evidence type="ECO:0000256" key="15">
    <source>
        <dbReference type="PIRNR" id="PIRNR015950"/>
    </source>
</evidence>
<keyword evidence="16" id="KW-0153">Cholesterol metabolism</keyword>
<proteinExistence type="inferred from homology"/>
<dbReference type="GO" id="GO:0004163">
    <property type="term" value="F:diphosphomevalonate decarboxylase activity"/>
    <property type="evidence" value="ECO:0007669"/>
    <property type="project" value="UniProtKB-UniRule"/>
</dbReference>
<evidence type="ECO:0000313" key="20">
    <source>
        <dbReference type="Proteomes" id="UP000827092"/>
    </source>
</evidence>
<accession>A0AAV6V181</accession>
<dbReference type="SUPFAM" id="SSF55060">
    <property type="entry name" value="GHMP Kinase, C-terminal domain"/>
    <property type="match status" value="1"/>
</dbReference>
<sequence>MAINMCTAVAPVNIAVIKYWGKRDESLILPVNDSVSVTLSKNEMCAKTTVAYSKHFEEDRLWLNGKVQDITAPRIKACISEIKKRASDQSVIQHHLHICSVNNFPTAAGLASSAAGFACLVKALSSLYKVEGDLSEIARQGSGSACRSVYGGFVHWLSGEKGDGSDSIAQQIAPKEHWPEFRAIILVVNAGSKDVSSTKGMQLSVETSSLLQYRLSNVVPTRVTDIKKAILSKNFQEFAEITMKESNQFHAICLDTYPPIHYLNSTSYKIIRLIHAYNEFYGENKVAYTFDAGPNACLYLLEKDVPEMLALVKCIFPPQDESAKFIRGYKSPLSTISETLLNSIQLTPSPGEIQYIINTQVGSGPKIIQDTDHHLLDDKGLPRKNM</sequence>
<dbReference type="FunFam" id="3.30.70.890:FF:000005">
    <property type="entry name" value="Diphosphomevalonate decarboxylase"/>
    <property type="match status" value="1"/>
</dbReference>
<dbReference type="GO" id="GO:0005829">
    <property type="term" value="C:cytosol"/>
    <property type="evidence" value="ECO:0007669"/>
    <property type="project" value="InterPro"/>
</dbReference>
<evidence type="ECO:0000313" key="19">
    <source>
        <dbReference type="EMBL" id="KAG8189626.1"/>
    </source>
</evidence>
<evidence type="ECO:0000256" key="9">
    <source>
        <dbReference type="ARBA" id="ARBA00023011"/>
    </source>
</evidence>
<evidence type="ECO:0000259" key="18">
    <source>
        <dbReference type="Pfam" id="PF22700"/>
    </source>
</evidence>
<evidence type="ECO:0000256" key="11">
    <source>
        <dbReference type="ARBA" id="ARBA00023166"/>
    </source>
</evidence>
<keyword evidence="20" id="KW-1185">Reference proteome</keyword>
<keyword evidence="8 16" id="KW-0752">Steroid biosynthesis</keyword>
<dbReference type="Gene3D" id="3.30.230.10">
    <property type="match status" value="1"/>
</dbReference>
<dbReference type="GO" id="GO:0005524">
    <property type="term" value="F:ATP binding"/>
    <property type="evidence" value="ECO:0007669"/>
    <property type="project" value="UniProtKB-UniRule"/>
</dbReference>
<dbReference type="PIRSF" id="PIRSF015950">
    <property type="entry name" value="Mev_P_decrbx"/>
    <property type="match status" value="1"/>
</dbReference>
<feature type="domain" description="Mvd1 C-terminal" evidence="17">
    <location>
        <begin position="183"/>
        <end position="368"/>
    </location>
</feature>
<evidence type="ECO:0000256" key="3">
    <source>
        <dbReference type="ARBA" id="ARBA00012296"/>
    </source>
</evidence>
<evidence type="ECO:0000259" key="17">
    <source>
        <dbReference type="Pfam" id="PF18376"/>
    </source>
</evidence>
<comment type="pathway">
    <text evidence="16">Steroid biosynthesis; cholesterol biosynthesis.</text>
</comment>
<dbReference type="InterPro" id="IPR005935">
    <property type="entry name" value="Mev_decarb"/>
</dbReference>
<evidence type="ECO:0000256" key="10">
    <source>
        <dbReference type="ARBA" id="ARBA00023098"/>
    </source>
</evidence>
<protein>
    <recommendedName>
        <fullName evidence="4 15">Diphosphomevalonate decarboxylase</fullName>
        <ecNumber evidence="3 15">4.1.1.33</ecNumber>
    </recommendedName>
</protein>
<keyword evidence="5 16" id="KW-0444">Lipid biosynthesis</keyword>
<evidence type="ECO:0000256" key="14">
    <source>
        <dbReference type="ARBA" id="ARBA00048154"/>
    </source>
</evidence>
<dbReference type="Pfam" id="PF22700">
    <property type="entry name" value="MVD-like_N"/>
    <property type="match status" value="1"/>
</dbReference>
<dbReference type="PANTHER" id="PTHR10977:SF3">
    <property type="entry name" value="DIPHOSPHOMEVALONATE DECARBOXYLASE"/>
    <property type="match status" value="1"/>
</dbReference>
<evidence type="ECO:0000256" key="16">
    <source>
        <dbReference type="RuleBase" id="RU363086"/>
    </source>
</evidence>
<comment type="function">
    <text evidence="1 16">Catalyzes the ATP dependent decarboxylation of (R)-5-diphosphomevalonate to form isopentenyl diphosphate (IPP). Functions in the mevalonate (MVA) pathway leading to isopentenyl diphosphate (IPP), a key precursor for the biosynthesis of isoprenoids and sterol synthesis.</text>
</comment>
<evidence type="ECO:0000256" key="6">
    <source>
        <dbReference type="ARBA" id="ARBA00022741"/>
    </source>
</evidence>
<dbReference type="InterPro" id="IPR041431">
    <property type="entry name" value="Mvd1_C"/>
</dbReference>
<evidence type="ECO:0000256" key="4">
    <source>
        <dbReference type="ARBA" id="ARBA00019335"/>
    </source>
</evidence>
<evidence type="ECO:0000256" key="2">
    <source>
        <dbReference type="ARBA" id="ARBA00008831"/>
    </source>
</evidence>
<evidence type="ECO:0000256" key="7">
    <source>
        <dbReference type="ARBA" id="ARBA00022840"/>
    </source>
</evidence>
<dbReference type="EC" id="4.1.1.33" evidence="3 15"/>
<dbReference type="PANTHER" id="PTHR10977">
    <property type="entry name" value="DIPHOSPHOMEVALONATE DECARBOXYLASE"/>
    <property type="match status" value="1"/>
</dbReference>
<evidence type="ECO:0000256" key="1">
    <source>
        <dbReference type="ARBA" id="ARBA00003812"/>
    </source>
</evidence>
<keyword evidence="7 15" id="KW-0067">ATP-binding</keyword>
<dbReference type="AlphaFoldDB" id="A0AAV6V181"/>
<evidence type="ECO:0000256" key="12">
    <source>
        <dbReference type="ARBA" id="ARBA00023221"/>
    </source>
</evidence>
<evidence type="ECO:0000256" key="8">
    <source>
        <dbReference type="ARBA" id="ARBA00022955"/>
    </source>
</evidence>
<evidence type="ECO:0000256" key="13">
    <source>
        <dbReference type="ARBA" id="ARBA00023239"/>
    </source>
</evidence>
<dbReference type="NCBIfam" id="TIGR01240">
    <property type="entry name" value="mevDPdecarb"/>
    <property type="match status" value="1"/>
</dbReference>
<dbReference type="GO" id="GO:0006695">
    <property type="term" value="P:cholesterol biosynthetic process"/>
    <property type="evidence" value="ECO:0007669"/>
    <property type="project" value="UniProtKB-KW"/>
</dbReference>